<feature type="transmembrane region" description="Helical" evidence="1">
    <location>
        <begin position="74"/>
        <end position="103"/>
    </location>
</feature>
<keyword evidence="1" id="KW-0812">Transmembrane</keyword>
<dbReference type="Pfam" id="PF07331">
    <property type="entry name" value="TctB"/>
    <property type="match status" value="1"/>
</dbReference>
<evidence type="ECO:0000313" key="4">
    <source>
        <dbReference type="Proteomes" id="UP000609802"/>
    </source>
</evidence>
<organism evidence="3 4">
    <name type="scientific">Aliiroseovarius zhejiangensis</name>
    <dbReference type="NCBI Taxonomy" id="1632025"/>
    <lineage>
        <taxon>Bacteria</taxon>
        <taxon>Pseudomonadati</taxon>
        <taxon>Pseudomonadota</taxon>
        <taxon>Alphaproteobacteria</taxon>
        <taxon>Rhodobacterales</taxon>
        <taxon>Paracoccaceae</taxon>
        <taxon>Aliiroseovarius</taxon>
    </lineage>
</organism>
<feature type="domain" description="DUF1468" evidence="2">
    <location>
        <begin position="15"/>
        <end position="138"/>
    </location>
</feature>
<sequence length="146" mass="15924">MMTDRNKDLLFCALAIVAALSVLVASFSYQSASAYFPQLLAVFIAVLAVVLGLQRLKAPAEPVEKPDHADLLGFAKVVISILAYTGAMLVVGFPIATVLFLTLMMLTLGERRLHLILPVALGLTGLLYFLFFWFLGVYPPEAMISF</sequence>
<name>A0ABQ3IRS7_9RHOB</name>
<feature type="transmembrane region" description="Helical" evidence="1">
    <location>
        <begin position="115"/>
        <end position="138"/>
    </location>
</feature>
<dbReference type="RefSeq" id="WP_191285243.1">
    <property type="nucleotide sequence ID" value="NZ_BNCH01000001.1"/>
</dbReference>
<dbReference type="InterPro" id="IPR009936">
    <property type="entry name" value="DUF1468"/>
</dbReference>
<keyword evidence="4" id="KW-1185">Reference proteome</keyword>
<evidence type="ECO:0000313" key="3">
    <source>
        <dbReference type="EMBL" id="GHE90793.1"/>
    </source>
</evidence>
<feature type="transmembrane region" description="Helical" evidence="1">
    <location>
        <begin position="35"/>
        <end position="53"/>
    </location>
</feature>
<protein>
    <recommendedName>
        <fullName evidence="2">DUF1468 domain-containing protein</fullName>
    </recommendedName>
</protein>
<keyword evidence="1" id="KW-1133">Transmembrane helix</keyword>
<proteinExistence type="predicted"/>
<dbReference type="EMBL" id="BNCH01000001">
    <property type="protein sequence ID" value="GHE90793.1"/>
    <property type="molecule type" value="Genomic_DNA"/>
</dbReference>
<reference evidence="4" key="1">
    <citation type="journal article" date="2019" name="Int. J. Syst. Evol. Microbiol.">
        <title>The Global Catalogue of Microorganisms (GCM) 10K type strain sequencing project: providing services to taxonomists for standard genome sequencing and annotation.</title>
        <authorList>
            <consortium name="The Broad Institute Genomics Platform"/>
            <consortium name="The Broad Institute Genome Sequencing Center for Infectious Disease"/>
            <person name="Wu L."/>
            <person name="Ma J."/>
        </authorList>
    </citation>
    <scope>NUCLEOTIDE SEQUENCE [LARGE SCALE GENOMIC DNA]</scope>
    <source>
        <strain evidence="4">KCTC 42443</strain>
    </source>
</reference>
<dbReference type="Proteomes" id="UP000609802">
    <property type="component" value="Unassembled WGS sequence"/>
</dbReference>
<gene>
    <name evidence="3" type="ORF">GCM10016455_09000</name>
</gene>
<evidence type="ECO:0000259" key="2">
    <source>
        <dbReference type="Pfam" id="PF07331"/>
    </source>
</evidence>
<comment type="caution">
    <text evidence="3">The sequence shown here is derived from an EMBL/GenBank/DDBJ whole genome shotgun (WGS) entry which is preliminary data.</text>
</comment>
<evidence type="ECO:0000256" key="1">
    <source>
        <dbReference type="SAM" id="Phobius"/>
    </source>
</evidence>
<keyword evidence="1" id="KW-0472">Membrane</keyword>
<accession>A0ABQ3IRS7</accession>